<name>A0A1J1I2M8_9DIPT</name>
<dbReference type="Proteomes" id="UP000183832">
    <property type="component" value="Unassembled WGS sequence"/>
</dbReference>
<protein>
    <submittedName>
        <fullName evidence="1">CLUMA_CG007371, isoform A</fullName>
    </submittedName>
</protein>
<proteinExistence type="predicted"/>
<gene>
    <name evidence="1" type="ORF">CLUMA_CG007371</name>
</gene>
<evidence type="ECO:0000313" key="1">
    <source>
        <dbReference type="EMBL" id="CRK93844.1"/>
    </source>
</evidence>
<evidence type="ECO:0000313" key="2">
    <source>
        <dbReference type="Proteomes" id="UP000183832"/>
    </source>
</evidence>
<keyword evidence="2" id="KW-1185">Reference proteome</keyword>
<reference evidence="1 2" key="1">
    <citation type="submission" date="2015-04" db="EMBL/GenBank/DDBJ databases">
        <authorList>
            <person name="Syromyatnikov M.Y."/>
            <person name="Popov V.N."/>
        </authorList>
    </citation>
    <scope>NUCLEOTIDE SEQUENCE [LARGE SCALE GENOMIC DNA]</scope>
</reference>
<dbReference type="EMBL" id="CVRI01000038">
    <property type="protein sequence ID" value="CRK93844.1"/>
    <property type="molecule type" value="Genomic_DNA"/>
</dbReference>
<organism evidence="1 2">
    <name type="scientific">Clunio marinus</name>
    <dbReference type="NCBI Taxonomy" id="568069"/>
    <lineage>
        <taxon>Eukaryota</taxon>
        <taxon>Metazoa</taxon>
        <taxon>Ecdysozoa</taxon>
        <taxon>Arthropoda</taxon>
        <taxon>Hexapoda</taxon>
        <taxon>Insecta</taxon>
        <taxon>Pterygota</taxon>
        <taxon>Neoptera</taxon>
        <taxon>Endopterygota</taxon>
        <taxon>Diptera</taxon>
        <taxon>Nematocera</taxon>
        <taxon>Chironomoidea</taxon>
        <taxon>Chironomidae</taxon>
        <taxon>Clunio</taxon>
    </lineage>
</organism>
<accession>A0A1J1I2M8</accession>
<sequence length="59" mass="7234">MLNLDNVFGYSRLFISKHWQSSMRQCVNNKKEKRRYSKFKKKEKPTAFFHRNMSEDGFN</sequence>
<dbReference type="AlphaFoldDB" id="A0A1J1I2M8"/>